<evidence type="ECO:0000313" key="14">
    <source>
        <dbReference type="EMBL" id="AKU15402.1"/>
    </source>
</evidence>
<name>A0A0K1JFA1_9MICO</name>
<evidence type="ECO:0000256" key="8">
    <source>
        <dbReference type="ARBA" id="ARBA00022989"/>
    </source>
</evidence>
<evidence type="ECO:0000256" key="2">
    <source>
        <dbReference type="ARBA" id="ARBA00004236"/>
    </source>
</evidence>
<dbReference type="InterPro" id="IPR003660">
    <property type="entry name" value="HAMP_dom"/>
</dbReference>
<evidence type="ECO:0000256" key="9">
    <source>
        <dbReference type="ARBA" id="ARBA00023012"/>
    </source>
</evidence>
<reference evidence="14 15" key="1">
    <citation type="submission" date="2015-03" db="EMBL/GenBank/DDBJ databases">
        <title>Luteipulveratus halotolerans sp. nov., a novel actinobacterium (Dermacoccaceae) from Sarawak, Malaysia.</title>
        <authorList>
            <person name="Juboi H."/>
            <person name="Basik A."/>
            <person name="Shamsul S.S."/>
            <person name="Arnold P."/>
            <person name="Schmitt E.K."/>
            <person name="Sanglier J.-J."/>
            <person name="Yeo T."/>
        </authorList>
    </citation>
    <scope>NUCLEOTIDE SEQUENCE [LARGE SCALE GENOMIC DNA]</scope>
    <source>
        <strain evidence="14 15">MN07-A0370</strain>
    </source>
</reference>
<dbReference type="OrthoDB" id="9786919at2"/>
<keyword evidence="9" id="KW-0902">Two-component regulatory system</keyword>
<dbReference type="Proteomes" id="UP000066480">
    <property type="component" value="Chromosome"/>
</dbReference>
<dbReference type="AlphaFoldDB" id="A0A0K1JFA1"/>
<dbReference type="GO" id="GO:0005886">
    <property type="term" value="C:plasma membrane"/>
    <property type="evidence" value="ECO:0007669"/>
    <property type="project" value="UniProtKB-SubCell"/>
</dbReference>
<dbReference type="SUPFAM" id="SSF55874">
    <property type="entry name" value="ATPase domain of HSP90 chaperone/DNA topoisomerase II/histidine kinase"/>
    <property type="match status" value="1"/>
</dbReference>
<gene>
    <name evidence="14" type="ORF">VV02_05185</name>
</gene>
<keyword evidence="15" id="KW-1185">Reference proteome</keyword>
<dbReference type="Gene3D" id="1.10.287.130">
    <property type="match status" value="1"/>
</dbReference>
<dbReference type="EMBL" id="CP011112">
    <property type="protein sequence ID" value="AKU15402.1"/>
    <property type="molecule type" value="Genomic_DNA"/>
</dbReference>
<feature type="domain" description="Histidine kinase" evidence="12">
    <location>
        <begin position="243"/>
        <end position="455"/>
    </location>
</feature>
<evidence type="ECO:0000256" key="7">
    <source>
        <dbReference type="ARBA" id="ARBA00022777"/>
    </source>
</evidence>
<keyword evidence="4" id="KW-0597">Phosphoprotein</keyword>
<dbReference type="STRING" id="571913.VV02_05185"/>
<evidence type="ECO:0000256" key="11">
    <source>
        <dbReference type="SAM" id="Phobius"/>
    </source>
</evidence>
<dbReference type="GO" id="GO:0000155">
    <property type="term" value="F:phosphorelay sensor kinase activity"/>
    <property type="evidence" value="ECO:0007669"/>
    <property type="project" value="InterPro"/>
</dbReference>
<dbReference type="PROSITE" id="PS50109">
    <property type="entry name" value="HIS_KIN"/>
    <property type="match status" value="1"/>
</dbReference>
<dbReference type="SMART" id="SM00304">
    <property type="entry name" value="HAMP"/>
    <property type="match status" value="1"/>
</dbReference>
<dbReference type="PANTHER" id="PTHR45436">
    <property type="entry name" value="SENSOR HISTIDINE KINASE YKOH"/>
    <property type="match status" value="1"/>
</dbReference>
<dbReference type="Pfam" id="PF00512">
    <property type="entry name" value="HisKA"/>
    <property type="match status" value="1"/>
</dbReference>
<dbReference type="InterPro" id="IPR050428">
    <property type="entry name" value="TCS_sensor_his_kinase"/>
</dbReference>
<evidence type="ECO:0000256" key="5">
    <source>
        <dbReference type="ARBA" id="ARBA00022679"/>
    </source>
</evidence>
<dbReference type="Gene3D" id="3.30.565.10">
    <property type="entry name" value="Histidine kinase-like ATPase, C-terminal domain"/>
    <property type="match status" value="1"/>
</dbReference>
<evidence type="ECO:0000256" key="1">
    <source>
        <dbReference type="ARBA" id="ARBA00000085"/>
    </source>
</evidence>
<dbReference type="InterPro" id="IPR003661">
    <property type="entry name" value="HisK_dim/P_dom"/>
</dbReference>
<dbReference type="InterPro" id="IPR003594">
    <property type="entry name" value="HATPase_dom"/>
</dbReference>
<evidence type="ECO:0000256" key="6">
    <source>
        <dbReference type="ARBA" id="ARBA00022692"/>
    </source>
</evidence>
<dbReference type="InterPro" id="IPR004358">
    <property type="entry name" value="Sig_transdc_His_kin-like_C"/>
</dbReference>
<keyword evidence="5" id="KW-0808">Transferase</keyword>
<keyword evidence="10 11" id="KW-0472">Membrane</keyword>
<dbReference type="SUPFAM" id="SSF47384">
    <property type="entry name" value="Homodimeric domain of signal transducing histidine kinase"/>
    <property type="match status" value="1"/>
</dbReference>
<dbReference type="SUPFAM" id="SSF158472">
    <property type="entry name" value="HAMP domain-like"/>
    <property type="match status" value="1"/>
</dbReference>
<dbReference type="InterPro" id="IPR036890">
    <property type="entry name" value="HATPase_C_sf"/>
</dbReference>
<evidence type="ECO:0000256" key="3">
    <source>
        <dbReference type="ARBA" id="ARBA00012438"/>
    </source>
</evidence>
<comment type="subcellular location">
    <subcellularLocation>
        <location evidence="2">Cell membrane</location>
    </subcellularLocation>
</comment>
<comment type="catalytic activity">
    <reaction evidence="1">
        <text>ATP + protein L-histidine = ADP + protein N-phospho-L-histidine.</text>
        <dbReference type="EC" id="2.7.13.3"/>
    </reaction>
</comment>
<organism evidence="14 15">
    <name type="scientific">Luteipulveratus mongoliensis</name>
    <dbReference type="NCBI Taxonomy" id="571913"/>
    <lineage>
        <taxon>Bacteria</taxon>
        <taxon>Bacillati</taxon>
        <taxon>Actinomycetota</taxon>
        <taxon>Actinomycetes</taxon>
        <taxon>Micrococcales</taxon>
        <taxon>Dermacoccaceae</taxon>
        <taxon>Luteipulveratus</taxon>
    </lineage>
</organism>
<keyword evidence="6 11" id="KW-0812">Transmembrane</keyword>
<dbReference type="CDD" id="cd06225">
    <property type="entry name" value="HAMP"/>
    <property type="match status" value="1"/>
</dbReference>
<evidence type="ECO:0000256" key="4">
    <source>
        <dbReference type="ARBA" id="ARBA00022553"/>
    </source>
</evidence>
<accession>A0A0K1JFA1</accession>
<evidence type="ECO:0000313" key="15">
    <source>
        <dbReference type="Proteomes" id="UP000066480"/>
    </source>
</evidence>
<dbReference type="Pfam" id="PF02518">
    <property type="entry name" value="HATPase_c"/>
    <property type="match status" value="1"/>
</dbReference>
<feature type="transmembrane region" description="Helical" evidence="11">
    <location>
        <begin position="162"/>
        <end position="186"/>
    </location>
</feature>
<dbReference type="InterPro" id="IPR036097">
    <property type="entry name" value="HisK_dim/P_sf"/>
</dbReference>
<evidence type="ECO:0000259" key="12">
    <source>
        <dbReference type="PROSITE" id="PS50109"/>
    </source>
</evidence>
<dbReference type="EC" id="2.7.13.3" evidence="3"/>
<sequence>MAFRRAGIRTRAALAFSCVVLVVVGGVSAALIYTVGPWIYSVTRSQAAEQFHSEAQQVQSERPNNISDLRDLLPWDVTAIVGDRVVNVGTAKQSDINPAFRTGGDTPLKVRKLPWGPNRVMLGTVITIRGAPGDGGAGQRVELYSIRPLLGVTDTIKSTVKVVALVSLAALVLSALLAAWLAGLVVRPLRRLDEAAARAANGDTTVRLPQQGVPELAELTATFNQMMRTHQNRLDQSKRFAADVSHELRTPLAALVPASEILEEEKGSMSPDAQVAAGLLIAESRNLARLVDDLIELSRYDSGRAALHLQPTDLVALSHNTIRHRGWQNDVSVAATPGRIHADVDPRRIELVVANLVGNAVRHGQPPVVLRLQGDATHATITVENAGPAIPAEVQAQLFNRFYKGEIARTRSEDQGGSGLGLSLVKENVQLHHGTVAVESVDGRTAFTVRLPLRAG</sequence>
<dbReference type="SMART" id="SM00388">
    <property type="entry name" value="HisKA"/>
    <property type="match status" value="1"/>
</dbReference>
<dbReference type="CDD" id="cd00082">
    <property type="entry name" value="HisKA"/>
    <property type="match status" value="1"/>
</dbReference>
<protein>
    <recommendedName>
        <fullName evidence="3">histidine kinase</fullName>
        <ecNumber evidence="3">2.7.13.3</ecNumber>
    </recommendedName>
</protein>
<dbReference type="PRINTS" id="PR00344">
    <property type="entry name" value="BCTRLSENSOR"/>
</dbReference>
<dbReference type="KEGG" id="lmoi:VV02_05185"/>
<keyword evidence="8 11" id="KW-1133">Transmembrane helix</keyword>
<dbReference type="InterPro" id="IPR005467">
    <property type="entry name" value="His_kinase_dom"/>
</dbReference>
<dbReference type="Gene3D" id="6.10.340.10">
    <property type="match status" value="1"/>
</dbReference>
<dbReference type="Pfam" id="PF00672">
    <property type="entry name" value="HAMP"/>
    <property type="match status" value="1"/>
</dbReference>
<proteinExistence type="predicted"/>
<dbReference type="RefSeq" id="WP_052590288.1">
    <property type="nucleotide sequence ID" value="NZ_CP011112.1"/>
</dbReference>
<dbReference type="PROSITE" id="PS50885">
    <property type="entry name" value="HAMP"/>
    <property type="match status" value="1"/>
</dbReference>
<evidence type="ECO:0000256" key="10">
    <source>
        <dbReference type="ARBA" id="ARBA00023136"/>
    </source>
</evidence>
<evidence type="ECO:0000259" key="13">
    <source>
        <dbReference type="PROSITE" id="PS50885"/>
    </source>
</evidence>
<keyword evidence="7" id="KW-0418">Kinase</keyword>
<dbReference type="PANTHER" id="PTHR45436:SF5">
    <property type="entry name" value="SENSOR HISTIDINE KINASE TRCS"/>
    <property type="match status" value="1"/>
</dbReference>
<dbReference type="SMART" id="SM00387">
    <property type="entry name" value="HATPase_c"/>
    <property type="match status" value="1"/>
</dbReference>
<feature type="domain" description="HAMP" evidence="13">
    <location>
        <begin position="183"/>
        <end position="235"/>
    </location>
</feature>